<evidence type="ECO:0000313" key="1">
    <source>
        <dbReference type="EMBL" id="KAL1518800.1"/>
    </source>
</evidence>
<evidence type="ECO:0008006" key="3">
    <source>
        <dbReference type="Google" id="ProtNLM"/>
    </source>
</evidence>
<dbReference type="AlphaFoldDB" id="A0AB34JD23"/>
<keyword evidence="2" id="KW-1185">Reference proteome</keyword>
<proteinExistence type="predicted"/>
<protein>
    <recommendedName>
        <fullName evidence="3">Phospholipid scramblase</fullName>
    </recommendedName>
</protein>
<dbReference type="Proteomes" id="UP001515480">
    <property type="component" value="Unassembled WGS sequence"/>
</dbReference>
<comment type="caution">
    <text evidence="1">The sequence shown here is derived from an EMBL/GenBank/DDBJ whole genome shotgun (WGS) entry which is preliminary data.</text>
</comment>
<organism evidence="1 2">
    <name type="scientific">Prymnesium parvum</name>
    <name type="common">Toxic golden alga</name>
    <dbReference type="NCBI Taxonomy" id="97485"/>
    <lineage>
        <taxon>Eukaryota</taxon>
        <taxon>Haptista</taxon>
        <taxon>Haptophyta</taxon>
        <taxon>Prymnesiophyceae</taxon>
        <taxon>Prymnesiales</taxon>
        <taxon>Prymnesiaceae</taxon>
        <taxon>Prymnesium</taxon>
    </lineage>
</organism>
<accession>A0AB34JD23</accession>
<dbReference type="EMBL" id="JBGBPQ010000010">
    <property type="protein sequence ID" value="KAL1518800.1"/>
    <property type="molecule type" value="Genomic_DNA"/>
</dbReference>
<name>A0AB34JD23_PRYPA</name>
<gene>
    <name evidence="1" type="ORF">AB1Y20_003080</name>
</gene>
<sequence length="273" mass="30516">MVISPASFQQPVKMSAAPDCLDMCRIPTARPVKNWPPPKESFKTDPKYLLPIEKRRGAISKRCNYELGQSVLKSNIDFHAEVPAPADYVTEQINLVPRPVYELPEADGGGPRTPSHIPIALGIIRQGPGALCCFDDQVVYWDPEEGLAQMEITDTRFPLNLFCNGYFFQLRVKEGSKPNTARVDASSAHDFCLPCRCCPYICYRCSFDFVFLSLFYCIAYKYNNKCCCGCPGCYCPAAFIFATHTWTGTCCPCCTLCCDLKVKNPVKLNKPPV</sequence>
<reference evidence="1 2" key="1">
    <citation type="journal article" date="2024" name="Science">
        <title>Giant polyketide synthase enzymes in the biosynthesis of giant marine polyether toxins.</title>
        <authorList>
            <person name="Fallon T.R."/>
            <person name="Shende V.V."/>
            <person name="Wierzbicki I.H."/>
            <person name="Pendleton A.L."/>
            <person name="Watervoot N.F."/>
            <person name="Auber R.P."/>
            <person name="Gonzalez D.J."/>
            <person name="Wisecaver J.H."/>
            <person name="Moore B.S."/>
        </authorList>
    </citation>
    <scope>NUCLEOTIDE SEQUENCE [LARGE SCALE GENOMIC DNA]</scope>
    <source>
        <strain evidence="1 2">12B1</strain>
    </source>
</reference>
<evidence type="ECO:0000313" key="2">
    <source>
        <dbReference type="Proteomes" id="UP001515480"/>
    </source>
</evidence>